<gene>
    <name evidence="7" type="ORF">B5V51_4842</name>
</gene>
<dbReference type="PANTHER" id="PTHR48417">
    <property type="entry name" value="ATP SYNTHASE F1 SUBUNIT EPSILON"/>
    <property type="match status" value="1"/>
</dbReference>
<dbReference type="PANTHER" id="PTHR48417:SF1">
    <property type="entry name" value="ATP SYNTHASE F1 SUBUNIT EPSILON"/>
    <property type="match status" value="1"/>
</dbReference>
<accession>A0A2A4JB89</accession>
<keyword evidence="5" id="KW-0496">Mitochondrion</keyword>
<protein>
    <submittedName>
        <fullName evidence="7">Uncharacterized protein</fullName>
    </submittedName>
</protein>
<comment type="similarity">
    <text evidence="2">Belongs to the ATPase inhibitor family.</text>
</comment>
<dbReference type="GO" id="GO:0005739">
    <property type="term" value="C:mitochondrion"/>
    <property type="evidence" value="ECO:0007669"/>
    <property type="project" value="UniProtKB-SubCell"/>
</dbReference>
<comment type="subcellular location">
    <subcellularLocation>
        <location evidence="1">Mitochondrion</location>
    </subcellularLocation>
</comment>
<evidence type="ECO:0000256" key="4">
    <source>
        <dbReference type="ARBA" id="ARBA00023054"/>
    </source>
</evidence>
<dbReference type="SUPFAM" id="SSF64602">
    <property type="entry name" value="F1 ATPase inhibitor, IF1, C-terminal domain"/>
    <property type="match status" value="1"/>
</dbReference>
<evidence type="ECO:0000256" key="3">
    <source>
        <dbReference type="ARBA" id="ARBA00022946"/>
    </source>
</evidence>
<comment type="caution">
    <text evidence="7">The sequence shown here is derived from an EMBL/GenBank/DDBJ whole genome shotgun (WGS) entry which is preliminary data.</text>
</comment>
<proteinExistence type="inferred from homology"/>
<evidence type="ECO:0000256" key="6">
    <source>
        <dbReference type="SAM" id="Coils"/>
    </source>
</evidence>
<dbReference type="AlphaFoldDB" id="A0A2A4JB89"/>
<reference evidence="7" key="1">
    <citation type="submission" date="2017-09" db="EMBL/GenBank/DDBJ databases">
        <title>Contemporary evolution of a Lepidopteran species, Heliothis virescens, in response to modern agricultural practices.</title>
        <authorList>
            <person name="Fritz M.L."/>
            <person name="Deyonke A.M."/>
            <person name="Papanicolaou A."/>
            <person name="Micinski S."/>
            <person name="Westbrook J."/>
            <person name="Gould F."/>
        </authorList>
    </citation>
    <scope>NUCLEOTIDE SEQUENCE [LARGE SCALE GENOMIC DNA]</scope>
    <source>
        <strain evidence="7">HvINT-</strain>
        <tissue evidence="7">Whole body</tissue>
    </source>
</reference>
<evidence type="ECO:0000313" key="7">
    <source>
        <dbReference type="EMBL" id="PCG68814.1"/>
    </source>
</evidence>
<dbReference type="InterPro" id="IPR007648">
    <property type="entry name" value="ATPase_inhibitor_mt"/>
</dbReference>
<evidence type="ECO:0000256" key="1">
    <source>
        <dbReference type="ARBA" id="ARBA00004173"/>
    </source>
</evidence>
<name>A0A2A4JB89_HELVI</name>
<evidence type="ECO:0000256" key="5">
    <source>
        <dbReference type="ARBA" id="ARBA00023128"/>
    </source>
</evidence>
<evidence type="ECO:0000256" key="2">
    <source>
        <dbReference type="ARBA" id="ARBA00010901"/>
    </source>
</evidence>
<sequence length="205" mass="23178">MNWIPKTKLWVSKAMEIARVNNPMSGGASESNRLTEPTEFCKKECSASRRNYFRNKESSAAITEAVTAYLINVCQWVVKAVQVKISTGSARANVINDKVTSSTHNMCSTVHTESPPPAFINQAYAQPANLINKVKNDGKAGAIQEAGGAFKEMGAAKENQYFYKKERELLENLRQNLKEQMEFHEEQIVKYQQAIEKIKRKQKEM</sequence>
<feature type="coiled-coil region" evidence="6">
    <location>
        <begin position="163"/>
        <end position="204"/>
    </location>
</feature>
<dbReference type="GO" id="GO:0042030">
    <property type="term" value="F:ATPase inhibitor activity"/>
    <property type="evidence" value="ECO:0007669"/>
    <property type="project" value="InterPro"/>
</dbReference>
<dbReference type="STRING" id="7102.A0A2A4JB89"/>
<organism evidence="7">
    <name type="scientific">Heliothis virescens</name>
    <name type="common">Tobacco budworm moth</name>
    <dbReference type="NCBI Taxonomy" id="7102"/>
    <lineage>
        <taxon>Eukaryota</taxon>
        <taxon>Metazoa</taxon>
        <taxon>Ecdysozoa</taxon>
        <taxon>Arthropoda</taxon>
        <taxon>Hexapoda</taxon>
        <taxon>Insecta</taxon>
        <taxon>Pterygota</taxon>
        <taxon>Neoptera</taxon>
        <taxon>Endopterygota</taxon>
        <taxon>Lepidoptera</taxon>
        <taxon>Glossata</taxon>
        <taxon>Ditrysia</taxon>
        <taxon>Noctuoidea</taxon>
        <taxon>Noctuidae</taxon>
        <taxon>Heliothinae</taxon>
        <taxon>Heliothis</taxon>
    </lineage>
</organism>
<dbReference type="Gene3D" id="1.20.5.500">
    <property type="entry name" value="Single helix bin"/>
    <property type="match status" value="1"/>
</dbReference>
<keyword evidence="4 6" id="KW-0175">Coiled coil</keyword>
<keyword evidence="3" id="KW-0809">Transit peptide</keyword>
<dbReference type="Pfam" id="PF04568">
    <property type="entry name" value="IATP"/>
    <property type="match status" value="1"/>
</dbReference>
<dbReference type="EMBL" id="NWSH01002250">
    <property type="protein sequence ID" value="PCG68814.1"/>
    <property type="molecule type" value="Genomic_DNA"/>
</dbReference>